<sequence>MHLSLKGSPLAERGATSPCSYVTFVATDADHPITTATVENTDSPVWDFQQQTRLSKELLLDSQKTLVFKIWHKADVERVIGFASVDLSPLLSGFQYVCGWYDITDLSGQCRGQVKVAISPLENITHLKEERKARNCQARDTNPSFSSFSIRGTPRFSGSPWKSPEASSYARAGSRYQEHVQNVRRFHRSLQQAEEEKTEQAETLGSLSSNTSLFRALRKNLNELDEIQRYFNEKLTRPLTDLGAPRSARLGLDIQRPPSRRIDPEEDPRQQKPIHLLPQVNSQHVDLWPKMTSHFEDSSRVHEDGHRFSSTDQAHLGQEDGASRTEMLKAPSSNEFWNPRIGEEEPLGKSPSAEEDVLYGFFDPTNSQKAGFLPGIQREEDSAQSHSEEEYEEAIVEPRTLNEITTVTDKTSPWSSFVSETEQEPVQMAKDGDRLPKESAIRSSPVSDVIQGDPSSVSSATGSGDREEDGESAEEEEREAGQEEPTTAGRVEAAEIQKVGQGRSPEAQEGGPEEAPSTHNGGGDFARPWQRVAPEAAEGGEKLPRDPQQEEGRDVKGEEGLQLCPPWQDIAQESEACFGEDDEDLPEESNMPMITLSEPIMVPNFFLPPQHLEVSMRLLSASPSPLVAAHKAGEDRSKAPRMSHPGPAHPKPSAMPLQPPEEEMKRIARIFSTQFSKNA</sequence>
<feature type="compositionally biased region" description="Basic and acidic residues" evidence="2">
    <location>
        <begin position="430"/>
        <end position="440"/>
    </location>
</feature>
<feature type="domain" description="C2" evidence="3">
    <location>
        <begin position="1"/>
        <end position="101"/>
    </location>
</feature>
<gene>
    <name evidence="5" type="primary">C2CD3</name>
</gene>
<feature type="compositionally biased region" description="Basic and acidic residues" evidence="2">
    <location>
        <begin position="539"/>
        <end position="559"/>
    </location>
</feature>
<evidence type="ECO:0000313" key="4">
    <source>
        <dbReference type="Proteomes" id="UP000504617"/>
    </source>
</evidence>
<feature type="coiled-coil region" evidence="1">
    <location>
        <begin position="176"/>
        <end position="210"/>
    </location>
</feature>
<dbReference type="GeneID" id="106540678"/>
<organism evidence="4 5">
    <name type="scientific">Thamnophis sirtalis</name>
    <dbReference type="NCBI Taxonomy" id="35019"/>
    <lineage>
        <taxon>Eukaryota</taxon>
        <taxon>Metazoa</taxon>
        <taxon>Chordata</taxon>
        <taxon>Craniata</taxon>
        <taxon>Vertebrata</taxon>
        <taxon>Euteleostomi</taxon>
        <taxon>Lepidosauria</taxon>
        <taxon>Squamata</taxon>
        <taxon>Bifurcata</taxon>
        <taxon>Unidentata</taxon>
        <taxon>Episquamata</taxon>
        <taxon>Toxicofera</taxon>
        <taxon>Serpentes</taxon>
        <taxon>Colubroidea</taxon>
        <taxon>Colubridae</taxon>
        <taxon>Natricinae</taxon>
        <taxon>Thamnophis</taxon>
    </lineage>
</organism>
<dbReference type="AlphaFoldDB" id="A0A6I9XKF3"/>
<dbReference type="InterPro" id="IPR035892">
    <property type="entry name" value="C2_domain_sf"/>
</dbReference>
<feature type="compositionally biased region" description="Acidic residues" evidence="2">
    <location>
        <begin position="466"/>
        <end position="478"/>
    </location>
</feature>
<feature type="compositionally biased region" description="Basic and acidic residues" evidence="2">
    <location>
        <begin position="317"/>
        <end position="327"/>
    </location>
</feature>
<protein>
    <submittedName>
        <fullName evidence="5">C2 domain-containing protein 3</fullName>
    </submittedName>
</protein>
<evidence type="ECO:0000256" key="1">
    <source>
        <dbReference type="SAM" id="Coils"/>
    </source>
</evidence>
<dbReference type="Proteomes" id="UP000504617">
    <property type="component" value="Unplaced"/>
</dbReference>
<dbReference type="PANTHER" id="PTHR21254">
    <property type="entry name" value="C2 DOMAIN-CONTAINING PROTEIN 3"/>
    <property type="match status" value="1"/>
</dbReference>
<dbReference type="RefSeq" id="XP_013911353.1">
    <property type="nucleotide sequence ID" value="XM_014055878.1"/>
</dbReference>
<dbReference type="GO" id="GO:0060271">
    <property type="term" value="P:cilium assembly"/>
    <property type="evidence" value="ECO:0007669"/>
    <property type="project" value="TreeGrafter"/>
</dbReference>
<dbReference type="Pfam" id="PF00168">
    <property type="entry name" value="C2"/>
    <property type="match status" value="1"/>
</dbReference>
<feature type="compositionally biased region" description="Polar residues" evidence="2">
    <location>
        <begin position="402"/>
        <end position="420"/>
    </location>
</feature>
<dbReference type="CTD" id="26005"/>
<dbReference type="InterPro" id="IPR000008">
    <property type="entry name" value="C2_dom"/>
</dbReference>
<feature type="compositionally biased region" description="Basic and acidic residues" evidence="2">
    <location>
        <begin position="378"/>
        <end position="388"/>
    </location>
</feature>
<feature type="region of interest" description="Disordered" evidence="2">
    <location>
        <begin position="378"/>
        <end position="567"/>
    </location>
</feature>
<keyword evidence="4" id="KW-1185">Reference proteome</keyword>
<dbReference type="SUPFAM" id="SSF49562">
    <property type="entry name" value="C2 domain (Calcium/lipid-binding domain, CaLB)"/>
    <property type="match status" value="1"/>
</dbReference>
<feature type="compositionally biased region" description="Low complexity" evidence="2">
    <location>
        <begin position="505"/>
        <end position="515"/>
    </location>
</feature>
<accession>A0A6I9XKF3</accession>
<dbReference type="OrthoDB" id="79771at2759"/>
<name>A0A6I9XKF3_9SAUR</name>
<dbReference type="GO" id="GO:0005814">
    <property type="term" value="C:centriole"/>
    <property type="evidence" value="ECO:0007669"/>
    <property type="project" value="TreeGrafter"/>
</dbReference>
<feature type="region of interest" description="Disordered" evidence="2">
    <location>
        <begin position="296"/>
        <end position="351"/>
    </location>
</feature>
<dbReference type="Gene3D" id="2.60.40.150">
    <property type="entry name" value="C2 domain"/>
    <property type="match status" value="1"/>
</dbReference>
<evidence type="ECO:0000313" key="5">
    <source>
        <dbReference type="RefSeq" id="XP_013911353.1"/>
    </source>
</evidence>
<dbReference type="GO" id="GO:0034451">
    <property type="term" value="C:centriolar satellite"/>
    <property type="evidence" value="ECO:0007669"/>
    <property type="project" value="TreeGrafter"/>
</dbReference>
<proteinExistence type="predicted"/>
<feature type="region of interest" description="Disordered" evidence="2">
    <location>
        <begin position="251"/>
        <end position="270"/>
    </location>
</feature>
<reference evidence="5" key="1">
    <citation type="submission" date="2025-08" db="UniProtKB">
        <authorList>
            <consortium name="RefSeq"/>
        </authorList>
    </citation>
    <scope>IDENTIFICATION</scope>
</reference>
<feature type="compositionally biased region" description="Basic and acidic residues" evidence="2">
    <location>
        <begin position="296"/>
        <end position="309"/>
    </location>
</feature>
<feature type="compositionally biased region" description="Basic and acidic residues" evidence="2">
    <location>
        <begin position="260"/>
        <end position="270"/>
    </location>
</feature>
<keyword evidence="1" id="KW-0175">Coiled coil</keyword>
<evidence type="ECO:0000256" key="2">
    <source>
        <dbReference type="SAM" id="MobiDB-lite"/>
    </source>
</evidence>
<dbReference type="PANTHER" id="PTHR21254:SF1">
    <property type="entry name" value="C2 DOMAIN-CONTAINING PROTEIN 3"/>
    <property type="match status" value="1"/>
</dbReference>
<dbReference type="GO" id="GO:0061511">
    <property type="term" value="P:centriole elongation"/>
    <property type="evidence" value="ECO:0007669"/>
    <property type="project" value="TreeGrafter"/>
</dbReference>
<evidence type="ECO:0000259" key="3">
    <source>
        <dbReference type="PROSITE" id="PS50004"/>
    </source>
</evidence>
<feature type="region of interest" description="Disordered" evidence="2">
    <location>
        <begin position="627"/>
        <end position="658"/>
    </location>
</feature>
<dbReference type="PROSITE" id="PS50004">
    <property type="entry name" value="C2"/>
    <property type="match status" value="1"/>
</dbReference>
<dbReference type="KEGG" id="tsr:106540678"/>
<dbReference type="GO" id="GO:0071539">
    <property type="term" value="P:protein localization to centrosome"/>
    <property type="evidence" value="ECO:0007669"/>
    <property type="project" value="TreeGrafter"/>
</dbReference>